<dbReference type="GeneID" id="81434922"/>
<evidence type="ECO:0000313" key="2">
    <source>
        <dbReference type="EMBL" id="KAJ5380386.1"/>
    </source>
</evidence>
<feature type="compositionally biased region" description="Acidic residues" evidence="1">
    <location>
        <begin position="62"/>
        <end position="74"/>
    </location>
</feature>
<name>A0A9W9SKT3_9EURO</name>
<organism evidence="2 3">
    <name type="scientific">Penicillium cataractarum</name>
    <dbReference type="NCBI Taxonomy" id="2100454"/>
    <lineage>
        <taxon>Eukaryota</taxon>
        <taxon>Fungi</taxon>
        <taxon>Dikarya</taxon>
        <taxon>Ascomycota</taxon>
        <taxon>Pezizomycotina</taxon>
        <taxon>Eurotiomycetes</taxon>
        <taxon>Eurotiomycetidae</taxon>
        <taxon>Eurotiales</taxon>
        <taxon>Aspergillaceae</taxon>
        <taxon>Penicillium</taxon>
    </lineage>
</organism>
<dbReference type="Gene3D" id="3.80.10.10">
    <property type="entry name" value="Ribonuclease Inhibitor"/>
    <property type="match status" value="1"/>
</dbReference>
<dbReference type="SUPFAM" id="SSF52058">
    <property type="entry name" value="L domain-like"/>
    <property type="match status" value="1"/>
</dbReference>
<dbReference type="RefSeq" id="XP_056557957.1">
    <property type="nucleotide sequence ID" value="XM_056695745.1"/>
</dbReference>
<evidence type="ECO:0000313" key="3">
    <source>
        <dbReference type="Proteomes" id="UP001147782"/>
    </source>
</evidence>
<dbReference type="InterPro" id="IPR032675">
    <property type="entry name" value="LRR_dom_sf"/>
</dbReference>
<feature type="compositionally biased region" description="Acidic residues" evidence="1">
    <location>
        <begin position="570"/>
        <end position="584"/>
    </location>
</feature>
<dbReference type="OrthoDB" id="2520703at2759"/>
<dbReference type="EMBL" id="JAPZBS010000002">
    <property type="protein sequence ID" value="KAJ5380386.1"/>
    <property type="molecule type" value="Genomic_DNA"/>
</dbReference>
<feature type="region of interest" description="Disordered" evidence="1">
    <location>
        <begin position="563"/>
        <end position="584"/>
    </location>
</feature>
<proteinExistence type="predicted"/>
<gene>
    <name evidence="2" type="ORF">N7496_002814</name>
</gene>
<accession>A0A9W9SKT3</accession>
<reference evidence="2" key="1">
    <citation type="submission" date="2022-11" db="EMBL/GenBank/DDBJ databases">
        <authorList>
            <person name="Petersen C."/>
        </authorList>
    </citation>
    <scope>NUCLEOTIDE SEQUENCE</scope>
    <source>
        <strain evidence="2">IBT 29864</strain>
    </source>
</reference>
<dbReference type="Proteomes" id="UP001147782">
    <property type="component" value="Unassembled WGS sequence"/>
</dbReference>
<dbReference type="AlphaFoldDB" id="A0A9W9SKT3"/>
<comment type="caution">
    <text evidence="2">The sequence shown here is derived from an EMBL/GenBank/DDBJ whole genome shotgun (WGS) entry which is preliminary data.</text>
</comment>
<sequence>MVNLQDLPPELLTRIVFFVAPLRGPLPPGYLEEKLAQKRDNNVNASAGACANTNGINNNDTLDGDDGWDDVDEMDDRKEPKKETLYSRAHRDLRNLCLTSHMFRDLAQPFLFYNFEDTGMAGFLSQTVAFTRALYLRPELGEHVRELDIMYPLDDEDRPKPLAAEDLALFESAIKDLQLGDKEKIWLSGLKRLDLSVLTALLINRAPHLREMFLPAGQVRMDPISHLLDQNPSLLSELQSISLEGDDEELDFDLAPYNKLITLPKLKEANLEFGTITNETFPATWAPGTIAAEKLSFLRCHMDVVGMQKFIQACKRLTSFSYKNFRIDLHEEMPISWRKPEFNAPQFYEAILSHKDSLENLLLTFAYDPWDLENLEEHLARRGKLGSFRDFPNLGTVWIAHALFPEHPEFPPSLKTLHVADCESSIRDMVGNIAADCQKGLYPNLTEFKVFARDITRPIKLPGQVIPEGKTPEQCFTSLRDLFKDTKVDFQIVPDQLWGLRDLMAEDDYEGYGNYDDDDMDYGDIDMDEYEFQLGSDFGPERGFGPSSGAILNALARALGNPHAAHPFDDDGASDNSWETEEDD</sequence>
<reference evidence="2" key="2">
    <citation type="journal article" date="2023" name="IMA Fungus">
        <title>Comparative genomic study of the Penicillium genus elucidates a diverse pangenome and 15 lateral gene transfer events.</title>
        <authorList>
            <person name="Petersen C."/>
            <person name="Sorensen T."/>
            <person name="Nielsen M.R."/>
            <person name="Sondergaard T.E."/>
            <person name="Sorensen J.L."/>
            <person name="Fitzpatrick D.A."/>
            <person name="Frisvad J.C."/>
            <person name="Nielsen K.L."/>
        </authorList>
    </citation>
    <scope>NUCLEOTIDE SEQUENCE</scope>
    <source>
        <strain evidence="2">IBT 29864</strain>
    </source>
</reference>
<keyword evidence="3" id="KW-1185">Reference proteome</keyword>
<evidence type="ECO:0000256" key="1">
    <source>
        <dbReference type="SAM" id="MobiDB-lite"/>
    </source>
</evidence>
<protein>
    <submittedName>
        <fullName evidence="2">Uncharacterized protein</fullName>
    </submittedName>
</protein>
<feature type="region of interest" description="Disordered" evidence="1">
    <location>
        <begin position="55"/>
        <end position="83"/>
    </location>
</feature>